<gene>
    <name evidence="1" type="ORF">RM190_08565</name>
</gene>
<comment type="caution">
    <text evidence="1">The sequence shown here is derived from an EMBL/GenBank/DDBJ whole genome shotgun (WGS) entry which is preliminary data.</text>
</comment>
<sequence>MPIKVYPWPPVGAIGGEWTSVMPTARLRSLLTGRDQMQASQRRRRMAVLQVSALANGRMGAGYCEMLKDLLEGGIHAVRLQSTPINWWLDELDRRGVIGTSDELRWRTAAGDPLAWRTAAGDPLYWFTGRPLIGQLDTSGGRPLLTVGAAGGSLPANTLVGRPGDFIRVYNRSDASIYAVCRLLRPARTNADGVVTLKLDISPGIQGGRVALAGQDEAVFRVEGGMPRALQPVSGDWTYTWTFREVFADEVGGFQEFPGIWT</sequence>
<proteinExistence type="predicted"/>
<evidence type="ECO:0000313" key="2">
    <source>
        <dbReference type="Proteomes" id="UP001251085"/>
    </source>
</evidence>
<reference evidence="2" key="1">
    <citation type="submission" date="2023-07" db="EMBL/GenBank/DDBJ databases">
        <title>Characterization of two Paracoccaceae strains isolated from Phycosphere and proposal of Xinfangfangia lacusdiani sp. nov.</title>
        <authorList>
            <person name="Deng Y."/>
            <person name="Zhang Y.Q."/>
        </authorList>
    </citation>
    <scope>NUCLEOTIDE SEQUENCE [LARGE SCALE GENOMIC DNA]</scope>
    <source>
        <strain evidence="2">CPCC 101403</strain>
    </source>
</reference>
<organism evidence="1 2">
    <name type="scientific">Paracoccus broussonetiae</name>
    <dbReference type="NCBI Taxonomy" id="3075834"/>
    <lineage>
        <taxon>Bacteria</taxon>
        <taxon>Pseudomonadati</taxon>
        <taxon>Pseudomonadota</taxon>
        <taxon>Alphaproteobacteria</taxon>
        <taxon>Rhodobacterales</taxon>
        <taxon>Paracoccaceae</taxon>
        <taxon>Paracoccus</taxon>
    </lineage>
</organism>
<dbReference type="RefSeq" id="WP_311759000.1">
    <property type="nucleotide sequence ID" value="NZ_JAVRQI010000005.1"/>
</dbReference>
<dbReference type="EMBL" id="JAVRQI010000005">
    <property type="protein sequence ID" value="MDT1061906.1"/>
    <property type="molecule type" value="Genomic_DNA"/>
</dbReference>
<dbReference type="Proteomes" id="UP001251085">
    <property type="component" value="Unassembled WGS sequence"/>
</dbReference>
<protein>
    <submittedName>
        <fullName evidence="1">Uncharacterized protein</fullName>
    </submittedName>
</protein>
<name>A0ABU3ECF1_9RHOB</name>
<keyword evidence="2" id="KW-1185">Reference proteome</keyword>
<accession>A0ABU3ECF1</accession>
<evidence type="ECO:0000313" key="1">
    <source>
        <dbReference type="EMBL" id="MDT1061906.1"/>
    </source>
</evidence>